<feature type="non-terminal residue" evidence="3">
    <location>
        <position position="319"/>
    </location>
</feature>
<feature type="domain" description="Helicase ATP-binding" evidence="2">
    <location>
        <begin position="49"/>
        <end position="238"/>
    </location>
</feature>
<accession>A0A9N9B3P1</accession>
<dbReference type="AlphaFoldDB" id="A0A9N9B3P1"/>
<keyword evidence="1" id="KW-0680">Restriction system</keyword>
<dbReference type="SUPFAM" id="SSF52540">
    <property type="entry name" value="P-loop containing nucleoside triphosphate hydrolases"/>
    <property type="match status" value="1"/>
</dbReference>
<dbReference type="Pfam" id="PF18766">
    <property type="entry name" value="SWI2_SNF2"/>
    <property type="match status" value="1"/>
</dbReference>
<reference evidence="3" key="1">
    <citation type="submission" date="2021-06" db="EMBL/GenBank/DDBJ databases">
        <authorList>
            <person name="Kallberg Y."/>
            <person name="Tangrot J."/>
            <person name="Rosling A."/>
        </authorList>
    </citation>
    <scope>NUCLEOTIDE SEQUENCE</scope>
    <source>
        <strain evidence="3">MT106</strain>
    </source>
</reference>
<dbReference type="Proteomes" id="UP000789831">
    <property type="component" value="Unassembled WGS sequence"/>
</dbReference>
<comment type="caution">
    <text evidence="3">The sequence shown here is derived from an EMBL/GenBank/DDBJ whole genome shotgun (WGS) entry which is preliminary data.</text>
</comment>
<evidence type="ECO:0000313" key="4">
    <source>
        <dbReference type="Proteomes" id="UP000789831"/>
    </source>
</evidence>
<dbReference type="OrthoDB" id="2419400at2759"/>
<dbReference type="InterPro" id="IPR040980">
    <property type="entry name" value="SWI2_SNF2"/>
</dbReference>
<dbReference type="InterPro" id="IPR027417">
    <property type="entry name" value="P-loop_NTPase"/>
</dbReference>
<protein>
    <submittedName>
        <fullName evidence="3">7389_t:CDS:1</fullName>
    </submittedName>
</protein>
<name>A0A9N9B3P1_9GLOM</name>
<evidence type="ECO:0000256" key="1">
    <source>
        <dbReference type="ARBA" id="ARBA00022747"/>
    </source>
</evidence>
<dbReference type="InterPro" id="IPR055180">
    <property type="entry name" value="HsdR_RecA-like_helicase_dom_2"/>
</dbReference>
<dbReference type="PANTHER" id="PTHR30195:SF15">
    <property type="entry name" value="TYPE I RESTRICTION ENZYME HINDI ENDONUCLEASE SUBUNIT"/>
    <property type="match status" value="1"/>
</dbReference>
<dbReference type="InterPro" id="IPR014001">
    <property type="entry name" value="Helicase_ATP-bd"/>
</dbReference>
<dbReference type="PANTHER" id="PTHR30195">
    <property type="entry name" value="TYPE I SITE-SPECIFIC DEOXYRIBONUCLEASE PROTEIN SUBUNIT M AND R"/>
    <property type="match status" value="1"/>
</dbReference>
<dbReference type="InterPro" id="IPR051268">
    <property type="entry name" value="Type-I_R_enzyme_R_subunit"/>
</dbReference>
<evidence type="ECO:0000313" key="3">
    <source>
        <dbReference type="EMBL" id="CAG8554552.1"/>
    </source>
</evidence>
<dbReference type="Gene3D" id="3.40.50.300">
    <property type="entry name" value="P-loop containing nucleotide triphosphate hydrolases"/>
    <property type="match status" value="1"/>
</dbReference>
<dbReference type="SMART" id="SM00487">
    <property type="entry name" value="DEXDc"/>
    <property type="match status" value="1"/>
</dbReference>
<keyword evidence="4" id="KW-1185">Reference proteome</keyword>
<dbReference type="GO" id="GO:0009307">
    <property type="term" value="P:DNA restriction-modification system"/>
    <property type="evidence" value="ECO:0007669"/>
    <property type="project" value="UniProtKB-KW"/>
</dbReference>
<dbReference type="Pfam" id="PF22679">
    <property type="entry name" value="T1R_D3-like"/>
    <property type="match status" value="1"/>
</dbReference>
<proteinExistence type="predicted"/>
<evidence type="ECO:0000259" key="2">
    <source>
        <dbReference type="SMART" id="SM00487"/>
    </source>
</evidence>
<dbReference type="EMBL" id="CAJVPL010001133">
    <property type="protein sequence ID" value="CAG8554552.1"/>
    <property type="molecule type" value="Genomic_DNA"/>
</dbReference>
<organism evidence="3 4">
    <name type="scientific">Ambispora gerdemannii</name>
    <dbReference type="NCBI Taxonomy" id="144530"/>
    <lineage>
        <taxon>Eukaryota</taxon>
        <taxon>Fungi</taxon>
        <taxon>Fungi incertae sedis</taxon>
        <taxon>Mucoromycota</taxon>
        <taxon>Glomeromycotina</taxon>
        <taxon>Glomeromycetes</taxon>
        <taxon>Archaeosporales</taxon>
        <taxon>Ambisporaceae</taxon>
        <taxon>Ambispora</taxon>
    </lineage>
</organism>
<sequence>MPTFLRPAEYGFIFGHWPQPGKNSLSYGTKERRLRNRRNTFFSQSQEKNKKIARYHQYECAKETLRVIEKSSLKGGVNNHTTGSGKSDTMAFLAKQLRREHPQCSIIIITDRNELDRQIYERFREYEGSFFTLGDLVIINDISKLKNQLAKPNRGKIIFALIQKFQDLAELTEFHNSEGVFVFIDEAHRSQNLAADIENKKRKTDKEIGPIIHTYSVNQALENEIVVPITYEKAYEYLPKELQKDPNYQNKSCLVVSKQSHHHSSELISDVGNEKENIKKFKNPQSNINIVIVVDKLTTGFNMENLERIYLDQQIDASH</sequence>
<gene>
    <name evidence="3" type="ORF">AGERDE_LOCUS6841</name>
</gene>